<sequence length="202" mass="22233">MAFPHRYRLPVLVAALLFCVLFAAPALASLPYYNRDLGYTIWLGDGWSVAENARLERFALVEDGLDALAAGWEAGYVLNGSDSVCLLVSKLSGRVVSRNAISEFNRHVVRQLQRDTGRSRGWRAESPVHLRRANYDSDKAVLRLEMDATGQNGRPVSAVVYIVYTRGGMLKFLGLTEKGDAAGLRAIDKAVSTLYLDQGLSQ</sequence>
<reference evidence="1 2" key="1">
    <citation type="submission" date="2019-11" db="EMBL/GenBank/DDBJ databases">
        <authorList>
            <person name="Zheng R.K."/>
            <person name="Sun C.M."/>
        </authorList>
    </citation>
    <scope>NUCLEOTIDE SEQUENCE [LARGE SCALE GENOMIC DNA]</scope>
    <source>
        <strain evidence="1 2">SRB007</strain>
    </source>
</reference>
<gene>
    <name evidence="1" type="ORF">GM415_01670</name>
</gene>
<protein>
    <submittedName>
        <fullName evidence="1">Uncharacterized protein</fullName>
    </submittedName>
</protein>
<evidence type="ECO:0000313" key="1">
    <source>
        <dbReference type="EMBL" id="QGY38897.1"/>
    </source>
</evidence>
<dbReference type="KEGG" id="psel:GM415_01670"/>
<keyword evidence="2" id="KW-1185">Reference proteome</keyword>
<accession>A0A6I6JFU9</accession>
<dbReference type="EMBL" id="CP046400">
    <property type="protein sequence ID" value="QGY38897.1"/>
    <property type="molecule type" value="Genomic_DNA"/>
</dbReference>
<dbReference type="RefSeq" id="WP_158946108.1">
    <property type="nucleotide sequence ID" value="NZ_CP046400.1"/>
</dbReference>
<evidence type="ECO:0000313" key="2">
    <source>
        <dbReference type="Proteomes" id="UP000428328"/>
    </source>
</evidence>
<dbReference type="AlphaFoldDB" id="A0A6I6JFU9"/>
<proteinExistence type="predicted"/>
<organism evidence="1 2">
    <name type="scientific">Pseudodesulfovibrio cashew</name>
    <dbReference type="NCBI Taxonomy" id="2678688"/>
    <lineage>
        <taxon>Bacteria</taxon>
        <taxon>Pseudomonadati</taxon>
        <taxon>Thermodesulfobacteriota</taxon>
        <taxon>Desulfovibrionia</taxon>
        <taxon>Desulfovibrionales</taxon>
        <taxon>Desulfovibrionaceae</taxon>
    </lineage>
</organism>
<dbReference type="Proteomes" id="UP000428328">
    <property type="component" value="Chromosome"/>
</dbReference>
<name>A0A6I6JFU9_9BACT</name>